<dbReference type="GO" id="GO:0008641">
    <property type="term" value="F:ubiquitin-like modifier activating enzyme activity"/>
    <property type="evidence" value="ECO:0007669"/>
    <property type="project" value="InterPro"/>
</dbReference>
<keyword evidence="3" id="KW-1185">Reference proteome</keyword>
<dbReference type="InterPro" id="IPR035985">
    <property type="entry name" value="Ubiquitin-activating_enz"/>
</dbReference>
<reference evidence="2" key="3">
    <citation type="submission" date="2025-09" db="UniProtKB">
        <authorList>
            <consortium name="Ensembl"/>
        </authorList>
    </citation>
    <scope>IDENTIFICATION</scope>
</reference>
<evidence type="ECO:0000313" key="2">
    <source>
        <dbReference type="Ensembl" id="ENSNFUP00015017944.1"/>
    </source>
</evidence>
<feature type="domain" description="THIF-type NAD/FAD binding fold" evidence="1">
    <location>
        <begin position="3"/>
        <end position="182"/>
    </location>
</feature>
<dbReference type="AlphaFoldDB" id="A0A8C6LFD1"/>
<dbReference type="Proteomes" id="UP000694548">
    <property type="component" value="Chromosome sgr06"/>
</dbReference>
<dbReference type="InterPro" id="IPR000594">
    <property type="entry name" value="ThiF_NAD_FAD-bd"/>
</dbReference>
<protein>
    <submittedName>
        <fullName evidence="2">SUMO1 activating enzyme subunit 1</fullName>
    </submittedName>
</protein>
<dbReference type="Pfam" id="PF00899">
    <property type="entry name" value="ThiF"/>
    <property type="match status" value="1"/>
</dbReference>
<dbReference type="GO" id="GO:0061484">
    <property type="term" value="P:hematopoietic stem cell homeostasis"/>
    <property type="evidence" value="ECO:0007669"/>
    <property type="project" value="Ensembl"/>
</dbReference>
<proteinExistence type="predicted"/>
<dbReference type="Ensembl" id="ENSNFUT00015018765.1">
    <property type="protein sequence ID" value="ENSNFUP00015017944.1"/>
    <property type="gene ID" value="ENSNFUG00015008566.1"/>
</dbReference>
<dbReference type="GO" id="GO:0016925">
    <property type="term" value="P:protein sumoylation"/>
    <property type="evidence" value="ECO:0007669"/>
    <property type="project" value="Ensembl"/>
</dbReference>
<dbReference type="Gene3D" id="3.40.50.720">
    <property type="entry name" value="NAD(P)-binding Rossmann-like Domain"/>
    <property type="match status" value="1"/>
</dbReference>
<evidence type="ECO:0000259" key="1">
    <source>
        <dbReference type="Pfam" id="PF00899"/>
    </source>
</evidence>
<dbReference type="SUPFAM" id="SSF69572">
    <property type="entry name" value="Activating enzymes of the ubiquitin-like proteins"/>
    <property type="match status" value="1"/>
</dbReference>
<reference evidence="2" key="1">
    <citation type="submission" date="2014-08" db="EMBL/GenBank/DDBJ databases">
        <authorList>
            <person name="Senf B."/>
            <person name="Petzold A."/>
            <person name="Downie B.R."/>
            <person name="Koch P."/>
            <person name="Platzer M."/>
        </authorList>
    </citation>
    <scope>NUCLEOTIDE SEQUENCE [LARGE SCALE GENOMIC DNA]</scope>
    <source>
        <strain evidence="2">GRZ</strain>
    </source>
</reference>
<accession>A0A8C6LFD1</accession>
<evidence type="ECO:0000313" key="3">
    <source>
        <dbReference type="Proteomes" id="UP000694548"/>
    </source>
</evidence>
<organism evidence="2 3">
    <name type="scientific">Nothobranchius furzeri</name>
    <name type="common">Turquoise killifish</name>
    <dbReference type="NCBI Taxonomy" id="105023"/>
    <lineage>
        <taxon>Eukaryota</taxon>
        <taxon>Metazoa</taxon>
        <taxon>Chordata</taxon>
        <taxon>Craniata</taxon>
        <taxon>Vertebrata</taxon>
        <taxon>Euteleostomi</taxon>
        <taxon>Actinopterygii</taxon>
        <taxon>Neopterygii</taxon>
        <taxon>Teleostei</taxon>
        <taxon>Neoteleostei</taxon>
        <taxon>Acanthomorphata</taxon>
        <taxon>Ovalentaria</taxon>
        <taxon>Atherinomorphae</taxon>
        <taxon>Cyprinodontiformes</taxon>
        <taxon>Nothobranchiidae</taxon>
        <taxon>Nothobranchius</taxon>
    </lineage>
</organism>
<name>A0A8C6LFD1_NOTFU</name>
<dbReference type="GO" id="GO:0060216">
    <property type="term" value="P:definitive hemopoiesis"/>
    <property type="evidence" value="ECO:0007669"/>
    <property type="project" value="Ensembl"/>
</dbReference>
<dbReference type="GeneTree" id="ENSGT00550000075007"/>
<reference evidence="2" key="2">
    <citation type="submission" date="2025-08" db="UniProtKB">
        <authorList>
            <consortium name="Ensembl"/>
        </authorList>
    </citation>
    <scope>IDENTIFICATION</scope>
</reference>
<sequence length="191" mass="21991">MVRVDQLCFQNNIKFFCGDVYGYYGYMFCNLGQEYHYIEEKPKVVKPSGDSKDGPEPKRAKVDPNETTVVKKTVRFCTLKEALEVDWRSEKARAALKRTPLDYFLLLGMESQKKIQKISRNSERMFLCLVILFLFVRSYCFSEMSPVCAVVGGVLGQEVVKALSQRDAPHRNFFFFDARKGNGMVDFFGPD</sequence>